<reference evidence="2 3" key="1">
    <citation type="submission" date="2020-09" db="EMBL/GenBank/DDBJ databases">
        <title>Brevundimonas sp. LVF1 isolated from an oligotrophic pond in Goettingen, Germany.</title>
        <authorList>
            <person name="Friedrich I."/>
            <person name="Klassen A."/>
            <person name="Neubauer H."/>
            <person name="Schneider D."/>
            <person name="Hertel R."/>
            <person name="Daniel R."/>
        </authorList>
    </citation>
    <scope>NUCLEOTIDE SEQUENCE [LARGE SCALE GENOMIC DNA]</scope>
    <source>
        <strain evidence="2 3">LVF1</strain>
    </source>
</reference>
<dbReference type="Proteomes" id="UP000663942">
    <property type="component" value="Chromosome"/>
</dbReference>
<evidence type="ECO:0000313" key="3">
    <source>
        <dbReference type="Proteomes" id="UP000663942"/>
    </source>
</evidence>
<organism evidence="2 3">
    <name type="scientific">Brevundimonas pondensis</name>
    <dbReference type="NCBI Taxonomy" id="2774189"/>
    <lineage>
        <taxon>Bacteria</taxon>
        <taxon>Pseudomonadati</taxon>
        <taxon>Pseudomonadota</taxon>
        <taxon>Alphaproteobacteria</taxon>
        <taxon>Caulobacterales</taxon>
        <taxon>Caulobacteraceae</taxon>
        <taxon>Brevundimonas</taxon>
    </lineage>
</organism>
<keyword evidence="3" id="KW-1185">Reference proteome</keyword>
<evidence type="ECO:0000256" key="1">
    <source>
        <dbReference type="SAM" id="MobiDB-lite"/>
    </source>
</evidence>
<name>A0ABX7SK96_9CAUL</name>
<proteinExistence type="predicted"/>
<dbReference type="EMBL" id="CP062006">
    <property type="protein sequence ID" value="QTC88114.1"/>
    <property type="molecule type" value="Genomic_DNA"/>
</dbReference>
<protein>
    <submittedName>
        <fullName evidence="2">Uncharacterized protein</fullName>
    </submittedName>
</protein>
<sequence length="401" mass="43181">MDLNQPDYEALMRGVDQAVAARPQAPSQPKRDRVSGWRVLDRVLGGETITGGLDAERARLEAEAMKPQRLAMQQEALSAITNPRERALFLGIGGEEWRKNVGEQFAPRSTAAGGRTDILGTGQSVAAPSFSTVNDDIFRNDPLTGQSTVNATAAPAYSDVTARFNAENPVLAANSTWVGPDGQPRATGFIAPEVTNTPQGGTTNVIDPRTGQVINSVQGNPEVRALPDAIRRDNEKNQAAIDDRQAVIDRVDNAIGLLQNDVVNLDPLSRASAWVRNATGQSSPQSRALAEVRRTVESLRNSILNDATGPQTDGDSLRALNQIIDGWGDENVVLDGLQAYRNIQQRKTESQRRIMAQREAQYSGGGQAGGQPVRVQTQAQYQALPSGSTYIAPDGSTRRKP</sequence>
<gene>
    <name evidence="2" type="ORF">IFE19_01515</name>
</gene>
<feature type="region of interest" description="Disordered" evidence="1">
    <location>
        <begin position="382"/>
        <end position="401"/>
    </location>
</feature>
<dbReference type="RefSeq" id="WP_207825087.1">
    <property type="nucleotide sequence ID" value="NZ_CP062006.1"/>
</dbReference>
<evidence type="ECO:0000313" key="2">
    <source>
        <dbReference type="EMBL" id="QTC88114.1"/>
    </source>
</evidence>
<accession>A0ABX7SK96</accession>